<reference evidence="1 2" key="1">
    <citation type="submission" date="2023-07" db="EMBL/GenBank/DDBJ databases">
        <title>Sorghum-associated microbial communities from plants grown in Nebraska, USA.</title>
        <authorList>
            <person name="Schachtman D."/>
        </authorList>
    </citation>
    <scope>NUCLEOTIDE SEQUENCE [LARGE SCALE GENOMIC DNA]</scope>
    <source>
        <strain evidence="1 2">DS1316</strain>
    </source>
</reference>
<evidence type="ECO:0000313" key="1">
    <source>
        <dbReference type="EMBL" id="MDR6412588.1"/>
    </source>
</evidence>
<accession>A0ABU1M0Q9</accession>
<sequence length="45" mass="5072">MTTAMDSVREANIVPLPKARDVFDRLLCRCVQVIKLQVRASVRDG</sequence>
<dbReference type="Proteomes" id="UP001264340">
    <property type="component" value="Unassembled WGS sequence"/>
</dbReference>
<gene>
    <name evidence="1" type="ORF">J2804_006024</name>
</gene>
<keyword evidence="2" id="KW-1185">Reference proteome</keyword>
<organism evidence="1 2">
    <name type="scientific">Paraburkholderia terricola</name>
    <dbReference type="NCBI Taxonomy" id="169427"/>
    <lineage>
        <taxon>Bacteria</taxon>
        <taxon>Pseudomonadati</taxon>
        <taxon>Pseudomonadota</taxon>
        <taxon>Betaproteobacteria</taxon>
        <taxon>Burkholderiales</taxon>
        <taxon>Burkholderiaceae</taxon>
        <taxon>Paraburkholderia</taxon>
    </lineage>
</organism>
<dbReference type="RefSeq" id="WP_310126695.1">
    <property type="nucleotide sequence ID" value="NZ_JAVDQV010000023.1"/>
</dbReference>
<proteinExistence type="predicted"/>
<name>A0ABU1M0Q9_9BURK</name>
<protein>
    <submittedName>
        <fullName evidence="1">Uncharacterized protein</fullName>
    </submittedName>
</protein>
<evidence type="ECO:0000313" key="2">
    <source>
        <dbReference type="Proteomes" id="UP001264340"/>
    </source>
</evidence>
<comment type="caution">
    <text evidence="1">The sequence shown here is derived from an EMBL/GenBank/DDBJ whole genome shotgun (WGS) entry which is preliminary data.</text>
</comment>
<dbReference type="EMBL" id="JAVDRP010000021">
    <property type="protein sequence ID" value="MDR6412588.1"/>
    <property type="molecule type" value="Genomic_DNA"/>
</dbReference>